<evidence type="ECO:0000256" key="1">
    <source>
        <dbReference type="ARBA" id="ARBA00022741"/>
    </source>
</evidence>
<protein>
    <submittedName>
        <fullName evidence="5">ATPase family protein</fullName>
    </submittedName>
</protein>
<evidence type="ECO:0000259" key="3">
    <source>
        <dbReference type="Pfam" id="PF00004"/>
    </source>
</evidence>
<keyword evidence="2" id="KW-0067">ATP-binding</keyword>
<proteinExistence type="predicted"/>
<dbReference type="Gene3D" id="3.40.50.300">
    <property type="entry name" value="P-loop containing nucleotide triphosphate hydrolases"/>
    <property type="match status" value="1"/>
</dbReference>
<dbReference type="Pfam" id="PF00004">
    <property type="entry name" value="AAA"/>
    <property type="match status" value="1"/>
</dbReference>
<keyword evidence="1" id="KW-0547">Nucleotide-binding</keyword>
<dbReference type="GO" id="GO:0016887">
    <property type="term" value="F:ATP hydrolysis activity"/>
    <property type="evidence" value="ECO:0007669"/>
    <property type="project" value="InterPro"/>
</dbReference>
<dbReference type="InterPro" id="IPR003959">
    <property type="entry name" value="ATPase_AAA_core"/>
</dbReference>
<dbReference type="PANTHER" id="PTHR23070">
    <property type="entry name" value="BCS1 AAA-TYPE ATPASE"/>
    <property type="match status" value="1"/>
</dbReference>
<dbReference type="SUPFAM" id="SSF52540">
    <property type="entry name" value="P-loop containing nucleoside triphosphate hydrolases"/>
    <property type="match status" value="1"/>
</dbReference>
<reference evidence="5" key="1">
    <citation type="submission" date="2018-11" db="EMBL/GenBank/DDBJ databases">
        <title>A distinct lineage of giant viruses engineers rhodopsin photosystems in predatory marine eukaryotes.</title>
        <authorList>
            <person name="Needham D.M."/>
            <person name="Yoshizawa S."/>
            <person name="Hosaka T."/>
            <person name="Poirier C."/>
            <person name="Choi C.-J."/>
            <person name="Hehenberger E."/>
            <person name="Irwin N.A.T."/>
            <person name="Wilken S."/>
            <person name="Yung C.-M."/>
            <person name="Bachy C."/>
            <person name="Kurihara R."/>
            <person name="Nakajima Y."/>
            <person name="Kojima K."/>
            <person name="Kimura-Someya T."/>
            <person name="Leonard G."/>
            <person name="Malmstrom R.R."/>
            <person name="Mende D."/>
            <person name="Olson D.K."/>
            <person name="Sudo Y."/>
            <person name="Sudek S."/>
            <person name="Richards T.A."/>
            <person name="DeLong E.F."/>
            <person name="Keeling P.J."/>
            <person name="Santoro A.E."/>
            <person name="Shirouzu M."/>
            <person name="Iwasaki W."/>
            <person name="Worden A.Z."/>
        </authorList>
    </citation>
    <scope>NUCLEOTIDE SEQUENCE</scope>
</reference>
<dbReference type="Pfam" id="PF25426">
    <property type="entry name" value="AAA_lid_BCS1"/>
    <property type="match status" value="1"/>
</dbReference>
<name>A0A5B8IQU9_9VIRU</name>
<evidence type="ECO:0000259" key="4">
    <source>
        <dbReference type="Pfam" id="PF25426"/>
    </source>
</evidence>
<dbReference type="InterPro" id="IPR050747">
    <property type="entry name" value="Mitochondrial_chaperone_BCS1"/>
</dbReference>
<feature type="domain" description="ATPase AAA-type core" evidence="3">
    <location>
        <begin position="193"/>
        <end position="313"/>
    </location>
</feature>
<dbReference type="InterPro" id="IPR027417">
    <property type="entry name" value="P-loop_NTPase"/>
</dbReference>
<dbReference type="GO" id="GO:0005524">
    <property type="term" value="F:ATP binding"/>
    <property type="evidence" value="ECO:0007669"/>
    <property type="project" value="UniProtKB-KW"/>
</dbReference>
<evidence type="ECO:0000256" key="2">
    <source>
        <dbReference type="ARBA" id="ARBA00022840"/>
    </source>
</evidence>
<evidence type="ECO:0000313" key="5">
    <source>
        <dbReference type="EMBL" id="QDY52364.1"/>
    </source>
</evidence>
<gene>
    <name evidence="5" type="ORF">7_12</name>
</gene>
<organism evidence="5">
    <name type="scientific">Mimiviridae sp. ChoanoV1</name>
    <dbReference type="NCBI Taxonomy" id="2596887"/>
    <lineage>
        <taxon>Viruses</taxon>
        <taxon>Varidnaviria</taxon>
        <taxon>Bamfordvirae</taxon>
        <taxon>Nucleocytoviricota</taxon>
        <taxon>Megaviricetes</taxon>
        <taxon>Imitervirales</taxon>
        <taxon>Schizomimiviridae</taxon>
    </lineage>
</organism>
<dbReference type="EMBL" id="MK250091">
    <property type="protein sequence ID" value="QDY52364.1"/>
    <property type="molecule type" value="Genomic_DNA"/>
</dbReference>
<dbReference type="InterPro" id="IPR057495">
    <property type="entry name" value="AAA_lid_BCS1"/>
</dbReference>
<accession>A0A5B8IQU9</accession>
<feature type="domain" description="Mitochondrial chaperone BCS1-like ATPase lid" evidence="4">
    <location>
        <begin position="320"/>
        <end position="370"/>
    </location>
</feature>
<sequence length="391" mass="46033">MEPKYQLKINNGNIRIGLAVKYYGNQFLIDKSVESLYGKIYQSETQKYFYMLNYGLNKLTYKDYNIDVIVNKIGNEINDENVHSTLQNTELDIKIYGEEINLQVYKDVIKSFIDDAVAFYEEHIMDLESSDDKVIVYFFDEYWEVLTKRLPRKLSTIYLNGKEKEMYEYIKKFKSKEVKERYGTLGIPYKKNIMFEGYPGTGKTSLIFALASELNYNIAILNFNRSLDDNAFMRAIRKLPKNSILVLEDIDVLFKERKENDGYKSNISFSALLNTLDGIAFRDEMISIMTTNYECNLDSALKRPGRIDLSLNFSFATKGQTKFMFQNFFPDNKESFEEFYKTIKRLKYTTAILQQYFMCHMDNFEGLSEGLEEFKELCEKHNYDKKLSLYA</sequence>